<reference evidence="1 2" key="1">
    <citation type="submission" date="2020-05" db="EMBL/GenBank/DDBJ databases">
        <title>Characterization of novel class B3 metallo-beta-lactamase from novel Pseudomonas species.</title>
        <authorList>
            <person name="Yamada K."/>
            <person name="Aoki K."/>
            <person name="Ishii Y."/>
        </authorList>
    </citation>
    <scope>NUCLEOTIDE SEQUENCE [LARGE SCALE GENOMIC DNA]</scope>
    <source>
        <strain evidence="1 2">TUM18999</strain>
    </source>
</reference>
<dbReference type="RefSeq" id="WP_173178619.1">
    <property type="nucleotide sequence ID" value="NZ_AP023189.1"/>
</dbReference>
<evidence type="ECO:0000313" key="1">
    <source>
        <dbReference type="EMBL" id="BCG27592.1"/>
    </source>
</evidence>
<organism evidence="1 2">
    <name type="scientific">Pseudomonas tohonis</name>
    <dbReference type="NCBI Taxonomy" id="2725477"/>
    <lineage>
        <taxon>Bacteria</taxon>
        <taxon>Pseudomonadati</taxon>
        <taxon>Pseudomonadota</taxon>
        <taxon>Gammaproteobacteria</taxon>
        <taxon>Pseudomonadales</taxon>
        <taxon>Pseudomonadaceae</taxon>
        <taxon>Pseudomonas</taxon>
    </lineage>
</organism>
<dbReference type="EMBL" id="AP023189">
    <property type="protein sequence ID" value="BCG27592.1"/>
    <property type="molecule type" value="Genomic_DNA"/>
</dbReference>
<sequence>MSNAQILEFEDLQRITGYSRRSDVERTMRAQGIKLFLGRKGPWTTIDLINSAGGIQAAQQPDSYSPDILG</sequence>
<gene>
    <name evidence="1" type="ORF">TUM18999_57830</name>
</gene>
<dbReference type="KEGG" id="ptw:TUM18999_57830"/>
<dbReference type="Proteomes" id="UP000509383">
    <property type="component" value="Chromosome"/>
</dbReference>
<protein>
    <recommendedName>
        <fullName evidence="3">DUF4224 domain-containing protein</fullName>
    </recommendedName>
</protein>
<accession>A0A6J4ECY0</accession>
<dbReference type="AlphaFoldDB" id="A0A6J4ECY0"/>
<evidence type="ECO:0008006" key="3">
    <source>
        <dbReference type="Google" id="ProtNLM"/>
    </source>
</evidence>
<evidence type="ECO:0000313" key="2">
    <source>
        <dbReference type="Proteomes" id="UP000509383"/>
    </source>
</evidence>
<name>A0A6J4ECY0_9PSED</name>
<proteinExistence type="predicted"/>